<name>A0A8T2VDP4_CERRI</name>
<dbReference type="OrthoDB" id="1925245at2759"/>
<feature type="compositionally biased region" description="Basic and acidic residues" evidence="1">
    <location>
        <begin position="184"/>
        <end position="194"/>
    </location>
</feature>
<feature type="compositionally biased region" description="Basic residues" evidence="1">
    <location>
        <begin position="221"/>
        <end position="238"/>
    </location>
</feature>
<evidence type="ECO:0000256" key="1">
    <source>
        <dbReference type="SAM" id="MobiDB-lite"/>
    </source>
</evidence>
<dbReference type="EMBL" id="CM035407">
    <property type="protein sequence ID" value="KAH7444114.1"/>
    <property type="molecule type" value="Genomic_DNA"/>
</dbReference>
<keyword evidence="3" id="KW-1185">Reference proteome</keyword>
<feature type="compositionally biased region" description="Basic residues" evidence="1">
    <location>
        <begin position="1"/>
        <end position="13"/>
    </location>
</feature>
<feature type="compositionally biased region" description="Basic and acidic residues" evidence="1">
    <location>
        <begin position="156"/>
        <end position="172"/>
    </location>
</feature>
<sequence length="398" mass="44273">MSSASRNHRRAHSSKVSYKDSSSDDDDEEFSVAYESIHSKQPENKDSSRRNLALKRISRTQERPSALDVLQEAIEKSLSQDPDNINADQVALDAGNGSKEVNDSEEDVSNVPCDFSTGDEKLRFCTEPHQEESKDAFREDQLQEQRMQIPMIEPAWKADELERQGVMHEMDQITHSNISKGKKRNEDSDWSSKEDTDDSDEDDDDDDSEFECESSDADHVKSKRKGRAKPQQKGKKGPGRPQKGQKPTKEPLKAPVKRPRSGRVSPDTGVKSIAKKIPPSKELAIKSLIDEKLTHSKEEPPRPSIDASKKNVMISIQGKEFGGKGITLKGCKSAVVDGQKTQSALKRTITSMDNASLETGGILAFSAQSPTGLHRRVIGLSRRFKPPPLHPYLSRMDG</sequence>
<gene>
    <name evidence="2" type="ORF">KP509_02G065000</name>
</gene>
<organism evidence="2 3">
    <name type="scientific">Ceratopteris richardii</name>
    <name type="common">Triangle waterfern</name>
    <dbReference type="NCBI Taxonomy" id="49495"/>
    <lineage>
        <taxon>Eukaryota</taxon>
        <taxon>Viridiplantae</taxon>
        <taxon>Streptophyta</taxon>
        <taxon>Embryophyta</taxon>
        <taxon>Tracheophyta</taxon>
        <taxon>Polypodiopsida</taxon>
        <taxon>Polypodiidae</taxon>
        <taxon>Polypodiales</taxon>
        <taxon>Pteridineae</taxon>
        <taxon>Pteridaceae</taxon>
        <taxon>Parkerioideae</taxon>
        <taxon>Ceratopteris</taxon>
    </lineage>
</organism>
<evidence type="ECO:0000313" key="2">
    <source>
        <dbReference type="EMBL" id="KAH7444114.1"/>
    </source>
</evidence>
<dbReference type="OMA" id="HEMDQIT"/>
<protein>
    <submittedName>
        <fullName evidence="2">Uncharacterized protein</fullName>
    </submittedName>
</protein>
<dbReference type="AlphaFoldDB" id="A0A8T2VDP4"/>
<feature type="region of interest" description="Disordered" evidence="1">
    <location>
        <begin position="1"/>
        <end position="65"/>
    </location>
</feature>
<proteinExistence type="predicted"/>
<dbReference type="Proteomes" id="UP000825935">
    <property type="component" value="Chromosome 2"/>
</dbReference>
<feature type="compositionally biased region" description="Polar residues" evidence="1">
    <location>
        <begin position="77"/>
        <end position="87"/>
    </location>
</feature>
<reference evidence="2" key="1">
    <citation type="submission" date="2021-08" db="EMBL/GenBank/DDBJ databases">
        <title>WGS assembly of Ceratopteris richardii.</title>
        <authorList>
            <person name="Marchant D.B."/>
            <person name="Chen G."/>
            <person name="Jenkins J."/>
            <person name="Shu S."/>
            <person name="Leebens-Mack J."/>
            <person name="Grimwood J."/>
            <person name="Schmutz J."/>
            <person name="Soltis P."/>
            <person name="Soltis D."/>
            <person name="Chen Z.-H."/>
        </authorList>
    </citation>
    <scope>NUCLEOTIDE SEQUENCE</scope>
    <source>
        <strain evidence="2">Whitten #5841</strain>
        <tissue evidence="2">Leaf</tissue>
    </source>
</reference>
<feature type="compositionally biased region" description="Basic and acidic residues" evidence="1">
    <location>
        <begin position="118"/>
        <end position="143"/>
    </location>
</feature>
<accession>A0A8T2VDP4</accession>
<evidence type="ECO:0000313" key="3">
    <source>
        <dbReference type="Proteomes" id="UP000825935"/>
    </source>
</evidence>
<feature type="compositionally biased region" description="Basic and acidic residues" evidence="1">
    <location>
        <begin position="37"/>
        <end position="49"/>
    </location>
</feature>
<feature type="region of interest" description="Disordered" evidence="1">
    <location>
        <begin position="77"/>
        <end position="311"/>
    </location>
</feature>
<feature type="compositionally biased region" description="Basic and acidic residues" evidence="1">
    <location>
        <begin position="288"/>
        <end position="301"/>
    </location>
</feature>
<feature type="compositionally biased region" description="Acidic residues" evidence="1">
    <location>
        <begin position="195"/>
        <end position="215"/>
    </location>
</feature>
<comment type="caution">
    <text evidence="2">The sequence shown here is derived from an EMBL/GenBank/DDBJ whole genome shotgun (WGS) entry which is preliminary data.</text>
</comment>